<dbReference type="SMART" id="SM00091">
    <property type="entry name" value="PAS"/>
    <property type="match status" value="4"/>
</dbReference>
<dbReference type="Gene3D" id="3.30.565.10">
    <property type="entry name" value="Histidine kinase-like ATPase, C-terminal domain"/>
    <property type="match status" value="1"/>
</dbReference>
<keyword evidence="3" id="KW-0597">Phosphoprotein</keyword>
<comment type="catalytic activity">
    <reaction evidence="1">
        <text>ATP + protein L-histidine = ADP + protein N-phospho-L-histidine.</text>
        <dbReference type="EC" id="2.7.13.3"/>
    </reaction>
</comment>
<dbReference type="Proteomes" id="UP000596739">
    <property type="component" value="Unassembled WGS sequence"/>
</dbReference>
<dbReference type="InterPro" id="IPR000700">
    <property type="entry name" value="PAS-assoc_C"/>
</dbReference>
<dbReference type="Pfam" id="PF08448">
    <property type="entry name" value="PAS_4"/>
    <property type="match status" value="1"/>
</dbReference>
<dbReference type="SMART" id="SM00387">
    <property type="entry name" value="HATPase_c"/>
    <property type="match status" value="1"/>
</dbReference>
<evidence type="ECO:0000259" key="7">
    <source>
        <dbReference type="PROSITE" id="PS50109"/>
    </source>
</evidence>
<evidence type="ECO:0000256" key="5">
    <source>
        <dbReference type="ARBA" id="ARBA00022777"/>
    </source>
</evidence>
<dbReference type="InterPro" id="IPR036097">
    <property type="entry name" value="HisK_dim/P_sf"/>
</dbReference>
<dbReference type="PROSITE" id="PS50109">
    <property type="entry name" value="HIS_KIN"/>
    <property type="match status" value="1"/>
</dbReference>
<dbReference type="Pfam" id="PF02518">
    <property type="entry name" value="HATPase_c"/>
    <property type="match status" value="1"/>
</dbReference>
<evidence type="ECO:0000259" key="9">
    <source>
        <dbReference type="PROSITE" id="PS50113"/>
    </source>
</evidence>
<dbReference type="PROSITE" id="PS50113">
    <property type="entry name" value="PAC"/>
    <property type="match status" value="1"/>
</dbReference>
<dbReference type="SUPFAM" id="SSF55874">
    <property type="entry name" value="ATPase domain of HSP90 chaperone/DNA topoisomerase II/histidine kinase"/>
    <property type="match status" value="1"/>
</dbReference>
<dbReference type="Gene3D" id="3.30.450.20">
    <property type="entry name" value="PAS domain"/>
    <property type="match status" value="4"/>
</dbReference>
<dbReference type="InterPro" id="IPR003594">
    <property type="entry name" value="HATPase_dom"/>
</dbReference>
<dbReference type="Pfam" id="PF00989">
    <property type="entry name" value="PAS"/>
    <property type="match status" value="1"/>
</dbReference>
<proteinExistence type="predicted"/>
<evidence type="ECO:0000259" key="8">
    <source>
        <dbReference type="PROSITE" id="PS50112"/>
    </source>
</evidence>
<dbReference type="PRINTS" id="PR00344">
    <property type="entry name" value="BCTRLSENSOR"/>
</dbReference>
<dbReference type="CDD" id="cd00082">
    <property type="entry name" value="HisKA"/>
    <property type="match status" value="1"/>
</dbReference>
<feature type="domain" description="PAS" evidence="8">
    <location>
        <begin position="17"/>
        <end position="45"/>
    </location>
</feature>
<accession>A0ABS1ESM6</accession>
<dbReference type="InterPro" id="IPR005467">
    <property type="entry name" value="His_kinase_dom"/>
</dbReference>
<feature type="domain" description="PAC" evidence="9">
    <location>
        <begin position="309"/>
        <end position="362"/>
    </location>
</feature>
<evidence type="ECO:0000256" key="6">
    <source>
        <dbReference type="ARBA" id="ARBA00023012"/>
    </source>
</evidence>
<keyword evidence="4" id="KW-0808">Transferase</keyword>
<evidence type="ECO:0000256" key="2">
    <source>
        <dbReference type="ARBA" id="ARBA00012438"/>
    </source>
</evidence>
<keyword evidence="11" id="KW-1185">Reference proteome</keyword>
<dbReference type="NCBIfam" id="TIGR00229">
    <property type="entry name" value="sensory_box"/>
    <property type="match status" value="1"/>
</dbReference>
<dbReference type="SUPFAM" id="SSF47384">
    <property type="entry name" value="Homodimeric domain of signal transducing histidine kinase"/>
    <property type="match status" value="1"/>
</dbReference>
<dbReference type="InterPro" id="IPR000014">
    <property type="entry name" value="PAS"/>
</dbReference>
<dbReference type="PROSITE" id="PS50112">
    <property type="entry name" value="PAS"/>
    <property type="match status" value="2"/>
</dbReference>
<evidence type="ECO:0000313" key="10">
    <source>
        <dbReference type="EMBL" id="MBK1812293.1"/>
    </source>
</evidence>
<feature type="domain" description="PAS" evidence="8">
    <location>
        <begin position="494"/>
        <end position="536"/>
    </location>
</feature>
<comment type="caution">
    <text evidence="10">The sequence shown here is derived from an EMBL/GenBank/DDBJ whole genome shotgun (WGS) entry which is preliminary data.</text>
</comment>
<dbReference type="Pfam" id="PF13188">
    <property type="entry name" value="PAS_8"/>
    <property type="match status" value="1"/>
</dbReference>
<gene>
    <name evidence="10" type="ORF">JHL18_16845</name>
</gene>
<dbReference type="CDD" id="cd16922">
    <property type="entry name" value="HATPase_EvgS-ArcB-TorS-like"/>
    <property type="match status" value="1"/>
</dbReference>
<dbReference type="CDD" id="cd00130">
    <property type="entry name" value="PAS"/>
    <property type="match status" value="1"/>
</dbReference>
<dbReference type="PANTHER" id="PTHR43047:SF72">
    <property type="entry name" value="OSMOSENSING HISTIDINE PROTEIN KINASE SLN1"/>
    <property type="match status" value="1"/>
</dbReference>
<evidence type="ECO:0000256" key="3">
    <source>
        <dbReference type="ARBA" id="ARBA00022553"/>
    </source>
</evidence>
<dbReference type="PANTHER" id="PTHR43047">
    <property type="entry name" value="TWO-COMPONENT HISTIDINE PROTEIN KINASE"/>
    <property type="match status" value="1"/>
</dbReference>
<name>A0ABS1ESM6_9CLOT</name>
<organism evidence="10 11">
    <name type="scientific">Clostridium yunnanense</name>
    <dbReference type="NCBI Taxonomy" id="2800325"/>
    <lineage>
        <taxon>Bacteria</taxon>
        <taxon>Bacillati</taxon>
        <taxon>Bacillota</taxon>
        <taxon>Clostridia</taxon>
        <taxon>Eubacteriales</taxon>
        <taxon>Clostridiaceae</taxon>
        <taxon>Clostridium</taxon>
    </lineage>
</organism>
<dbReference type="InterPro" id="IPR003661">
    <property type="entry name" value="HisK_dim/P_dom"/>
</dbReference>
<dbReference type="InterPro" id="IPR036890">
    <property type="entry name" value="HATPase_C_sf"/>
</dbReference>
<keyword evidence="5" id="KW-0418">Kinase</keyword>
<dbReference type="InterPro" id="IPR004358">
    <property type="entry name" value="Sig_transdc_His_kin-like_C"/>
</dbReference>
<evidence type="ECO:0000313" key="11">
    <source>
        <dbReference type="Proteomes" id="UP000596739"/>
    </source>
</evidence>
<dbReference type="InterPro" id="IPR013767">
    <property type="entry name" value="PAS_fold"/>
</dbReference>
<dbReference type="SUPFAM" id="SSF55785">
    <property type="entry name" value="PYP-like sensor domain (PAS domain)"/>
    <property type="match status" value="3"/>
</dbReference>
<dbReference type="EC" id="2.7.13.3" evidence="2"/>
<dbReference type="Gene3D" id="1.10.287.130">
    <property type="match status" value="1"/>
</dbReference>
<dbReference type="RefSeq" id="WP_200271378.1">
    <property type="nucleotide sequence ID" value="NZ_JAENHN010000046.1"/>
</dbReference>
<dbReference type="InterPro" id="IPR013656">
    <property type="entry name" value="PAS_4"/>
</dbReference>
<dbReference type="InterPro" id="IPR035965">
    <property type="entry name" value="PAS-like_dom_sf"/>
</dbReference>
<feature type="domain" description="Histidine kinase" evidence="7">
    <location>
        <begin position="650"/>
        <end position="869"/>
    </location>
</feature>
<dbReference type="EMBL" id="JAENHN010000046">
    <property type="protein sequence ID" value="MBK1812293.1"/>
    <property type="molecule type" value="Genomic_DNA"/>
</dbReference>
<evidence type="ECO:0000256" key="4">
    <source>
        <dbReference type="ARBA" id="ARBA00022679"/>
    </source>
</evidence>
<dbReference type="Pfam" id="PF13426">
    <property type="entry name" value="PAS_9"/>
    <property type="match status" value="1"/>
</dbReference>
<reference evidence="11" key="1">
    <citation type="submission" date="2021-01" db="EMBL/GenBank/DDBJ databases">
        <title>Genome public.</title>
        <authorList>
            <person name="Liu C."/>
            <person name="Sun Q."/>
        </authorList>
    </citation>
    <scope>NUCLEOTIDE SEQUENCE [LARGE SCALE GENOMIC DNA]</scope>
    <source>
        <strain evidence="11">YIM B02505</strain>
    </source>
</reference>
<keyword evidence="6" id="KW-0902">Two-component regulatory system</keyword>
<protein>
    <recommendedName>
        <fullName evidence="2">histidine kinase</fullName>
        <ecNumber evidence="2">2.7.13.3</ecNumber>
    </recommendedName>
</protein>
<sequence length="900" mass="103480">MDNYIVNKAQSPAIIIENGIVRYINDLFIELTGFNRDELVNKALFTVWNDLLRVNIDYDLREENSEAIIFTKSLEVRIMYIQVVKDGNQQIYYFKEKPSSRLEDKFMYLYKLAPMNKNGVAIYSFPELILLKANQRYLDFYDLPCGTSEAMYGKQMGQFNEGWKHCPIENVLDNLIKSGITQEIKEYKHHSFVRGVTYWDMMITPIKEYGEIKYIIVDTQEVTDRVFSHIRLEEKNKQLKLILDSISDNITIINKDGRYIEVTDSINEKFKNDGRTYKEVYSEIEVYDCDGNVIPLEETVVAKVLRGDKVKNYKTLAIIKGKKVYLNHNGVSIFNDDGELELGIIISYDITESIEKEEQIKEQKKLLEAVVENMADGLSIFNSKGEYILFNKAAKDMISPSYKNLDKVGDGYYQAKYYDEEDNIIPNDSIPAQKVIRGESFIGMRMKAVFPDKVLHISVSGTSLYDDKGNFYMGILCSRDITDSVNKEQIIKEKKEQLEIIMENMDSAFFIFDKNGKYVFVNKAARERVGRSLNKVGQTYEFIAYYDIYGNKVPYEDTPNYHALNGKSVSDMVILMKTPDKESYMSVSGSPIFDDKGNLIYGIVTSHDVTDLINYQKAIKLQEQQLLKAEIDKRYSLEKSIEMKDDFLSLISHEFRTPLNVINSAIQAINYFCVDNLDERAKKYFKMVQQNTYRLLRLVNNLLDITRADAGRIKIKKKNLDIVFLTRSIVDSVDTYAMHKRIKLIFKSSFNEKVIAIDDEKYERILLNILANAVKFTPEGGEINVKMQSKNGFIYIEVKDSGIGIPKDKLGTIFERFEQVDSSFARQSEGTGIGLSLVKRFVEALGGSITVKSKENKGSTFTILIPKELVSEEVDEATGTDLLNNRLVDVTNVEFSDIYF</sequence>
<dbReference type="Pfam" id="PF00512">
    <property type="entry name" value="HisKA"/>
    <property type="match status" value="1"/>
</dbReference>
<evidence type="ECO:0000256" key="1">
    <source>
        <dbReference type="ARBA" id="ARBA00000085"/>
    </source>
</evidence>
<dbReference type="SMART" id="SM00388">
    <property type="entry name" value="HisKA"/>
    <property type="match status" value="1"/>
</dbReference>